<feature type="transmembrane region" description="Helical" evidence="2">
    <location>
        <begin position="28"/>
        <end position="47"/>
    </location>
</feature>
<gene>
    <name evidence="3" type="ORF">ACFFF6_10730</name>
</gene>
<accession>A0ABV6REY6</accession>
<sequence>MTRPRSDPSPRSSPRDDGAPLQAPAAAWIRPALLLGGGLAVAVVLLLVDQRLASLAMALFALLMGYWTSPLRGGQHEPLAEALERRGPGDSIILWAPGDPMSARLQTAIRSTRTDVHWVNVYRDAQATAVLAEHGGRSALPLVLLAEGPGGEGVLRRASVGRFLDASAAAQATAAGGDGGEAERDEPGER</sequence>
<feature type="compositionally biased region" description="Basic and acidic residues" evidence="1">
    <location>
        <begin position="181"/>
        <end position="190"/>
    </location>
</feature>
<dbReference type="EMBL" id="JBHLSV010000011">
    <property type="protein sequence ID" value="MFC0674428.1"/>
    <property type="molecule type" value="Genomic_DNA"/>
</dbReference>
<keyword evidence="2" id="KW-0812">Transmembrane</keyword>
<reference evidence="3 4" key="1">
    <citation type="submission" date="2024-09" db="EMBL/GenBank/DDBJ databases">
        <authorList>
            <person name="Sun Q."/>
            <person name="Mori K."/>
        </authorList>
    </citation>
    <scope>NUCLEOTIDE SEQUENCE [LARGE SCALE GENOMIC DNA]</scope>
    <source>
        <strain evidence="3 4">CICC 10874</strain>
    </source>
</reference>
<evidence type="ECO:0000256" key="1">
    <source>
        <dbReference type="SAM" id="MobiDB-lite"/>
    </source>
</evidence>
<evidence type="ECO:0000313" key="4">
    <source>
        <dbReference type="Proteomes" id="UP001589793"/>
    </source>
</evidence>
<organism evidence="3 4">
    <name type="scientific">Brachybacterium hainanense</name>
    <dbReference type="NCBI Taxonomy" id="1541174"/>
    <lineage>
        <taxon>Bacteria</taxon>
        <taxon>Bacillati</taxon>
        <taxon>Actinomycetota</taxon>
        <taxon>Actinomycetes</taxon>
        <taxon>Micrococcales</taxon>
        <taxon>Dermabacteraceae</taxon>
        <taxon>Brachybacterium</taxon>
    </lineage>
</organism>
<name>A0ABV6REY6_9MICO</name>
<dbReference type="RefSeq" id="WP_376980512.1">
    <property type="nucleotide sequence ID" value="NZ_JBHLSV010000011.1"/>
</dbReference>
<evidence type="ECO:0000313" key="3">
    <source>
        <dbReference type="EMBL" id="MFC0674428.1"/>
    </source>
</evidence>
<keyword evidence="2" id="KW-0472">Membrane</keyword>
<protein>
    <submittedName>
        <fullName evidence="3">Uncharacterized protein</fullName>
    </submittedName>
</protein>
<feature type="compositionally biased region" description="Basic and acidic residues" evidence="1">
    <location>
        <begin position="1"/>
        <end position="18"/>
    </location>
</feature>
<keyword evidence="2" id="KW-1133">Transmembrane helix</keyword>
<feature type="region of interest" description="Disordered" evidence="1">
    <location>
        <begin position="1"/>
        <end position="20"/>
    </location>
</feature>
<proteinExistence type="predicted"/>
<dbReference type="Proteomes" id="UP001589793">
    <property type="component" value="Unassembled WGS sequence"/>
</dbReference>
<comment type="caution">
    <text evidence="3">The sequence shown here is derived from an EMBL/GenBank/DDBJ whole genome shotgun (WGS) entry which is preliminary data.</text>
</comment>
<evidence type="ECO:0000256" key="2">
    <source>
        <dbReference type="SAM" id="Phobius"/>
    </source>
</evidence>
<feature type="region of interest" description="Disordered" evidence="1">
    <location>
        <begin position="171"/>
        <end position="190"/>
    </location>
</feature>
<keyword evidence="4" id="KW-1185">Reference proteome</keyword>